<gene>
    <name evidence="3" type="ORF">ACFOMG_14265</name>
</gene>
<proteinExistence type="inferred from homology"/>
<dbReference type="Pfam" id="PF00106">
    <property type="entry name" value="adh_short"/>
    <property type="match status" value="1"/>
</dbReference>
<keyword evidence="4" id="KW-1185">Reference proteome</keyword>
<dbReference type="PANTHER" id="PTHR44196:SF3">
    <property type="entry name" value="SHORT CHAIN DEHYDROGENASE FAMILY PROTEIN"/>
    <property type="match status" value="1"/>
</dbReference>
<dbReference type="InterPro" id="IPR002347">
    <property type="entry name" value="SDR_fam"/>
</dbReference>
<dbReference type="SUPFAM" id="SSF51735">
    <property type="entry name" value="NAD(P)-binding Rossmann-fold domains"/>
    <property type="match status" value="1"/>
</dbReference>
<dbReference type="InterPro" id="IPR036291">
    <property type="entry name" value="NAD(P)-bd_dom_sf"/>
</dbReference>
<keyword evidence="2" id="KW-0560">Oxidoreductase</keyword>
<dbReference type="PRINTS" id="PR00081">
    <property type="entry name" value="GDHRDH"/>
</dbReference>
<evidence type="ECO:0000256" key="2">
    <source>
        <dbReference type="ARBA" id="ARBA00023002"/>
    </source>
</evidence>
<accession>A0ABV7VVC2</accession>
<name>A0ABV7VVC2_9GAMM</name>
<dbReference type="NCBIfam" id="NF005489">
    <property type="entry name" value="PRK07102.1"/>
    <property type="match status" value="1"/>
</dbReference>
<evidence type="ECO:0000313" key="4">
    <source>
        <dbReference type="Proteomes" id="UP001595722"/>
    </source>
</evidence>
<dbReference type="PANTHER" id="PTHR44196">
    <property type="entry name" value="DEHYDROGENASE/REDUCTASE SDR FAMILY MEMBER 7B"/>
    <property type="match status" value="1"/>
</dbReference>
<dbReference type="CDD" id="cd05233">
    <property type="entry name" value="SDR_c"/>
    <property type="match status" value="1"/>
</dbReference>
<evidence type="ECO:0000256" key="1">
    <source>
        <dbReference type="ARBA" id="ARBA00006484"/>
    </source>
</evidence>
<organism evidence="3 4">
    <name type="scientific">Bacterioplanoides pacificum</name>
    <dbReference type="NCBI Taxonomy" id="1171596"/>
    <lineage>
        <taxon>Bacteria</taxon>
        <taxon>Pseudomonadati</taxon>
        <taxon>Pseudomonadota</taxon>
        <taxon>Gammaproteobacteria</taxon>
        <taxon>Oceanospirillales</taxon>
        <taxon>Oceanospirillaceae</taxon>
        <taxon>Bacterioplanoides</taxon>
    </lineage>
</organism>
<evidence type="ECO:0000313" key="3">
    <source>
        <dbReference type="EMBL" id="MFC3681265.1"/>
    </source>
</evidence>
<comment type="caution">
    <text evidence="3">The sequence shown here is derived from an EMBL/GenBank/DDBJ whole genome shotgun (WGS) entry which is preliminary data.</text>
</comment>
<reference evidence="4" key="1">
    <citation type="journal article" date="2019" name="Int. J. Syst. Evol. Microbiol.">
        <title>The Global Catalogue of Microorganisms (GCM) 10K type strain sequencing project: providing services to taxonomists for standard genome sequencing and annotation.</title>
        <authorList>
            <consortium name="The Broad Institute Genomics Platform"/>
            <consortium name="The Broad Institute Genome Sequencing Center for Infectious Disease"/>
            <person name="Wu L."/>
            <person name="Ma J."/>
        </authorList>
    </citation>
    <scope>NUCLEOTIDE SEQUENCE [LARGE SCALE GENOMIC DNA]</scope>
    <source>
        <strain evidence="4">KCTC 42424</strain>
    </source>
</reference>
<dbReference type="Gene3D" id="3.40.50.720">
    <property type="entry name" value="NAD(P)-binding Rossmann-like Domain"/>
    <property type="match status" value="1"/>
</dbReference>
<comment type="similarity">
    <text evidence="1">Belongs to the short-chain dehydrogenases/reductases (SDR) family.</text>
</comment>
<protein>
    <submittedName>
        <fullName evidence="3">SDR family oxidoreductase</fullName>
    </submittedName>
</protein>
<sequence length="252" mass="27185">MNKLKRIVIFAATSAIAEQCARIFVQHQASVFCIARDEGKLSVIVRDLTCRAQTKTQIITGTTADLADTSQHAQLFDRAMAELGGIDTVLIAHGTLPDQQACEASADLAIASMHLNAISTISLMTHAANRLEPQGNGVIAVISSVAGDRGRKSNYVYGSAKGMVSLFAEGLRNRLFSSGVNVITVKPGFVDTPMTASFDKSGPLWAQPDQIAAGIVKAMQQGRNTVYLPGYWWAIMQAIRHIPEVIFKRLSL</sequence>
<dbReference type="Proteomes" id="UP001595722">
    <property type="component" value="Unassembled WGS sequence"/>
</dbReference>
<dbReference type="RefSeq" id="WP_376867578.1">
    <property type="nucleotide sequence ID" value="NZ_JBHRYB010000014.1"/>
</dbReference>
<dbReference type="EMBL" id="JBHRYB010000014">
    <property type="protein sequence ID" value="MFC3681265.1"/>
    <property type="molecule type" value="Genomic_DNA"/>
</dbReference>